<dbReference type="SUPFAM" id="SSF48464">
    <property type="entry name" value="ENTH/VHS domain"/>
    <property type="match status" value="1"/>
</dbReference>
<dbReference type="InterPro" id="IPR001876">
    <property type="entry name" value="Znf_RanBP2"/>
</dbReference>
<evidence type="ECO:0000256" key="1">
    <source>
        <dbReference type="ARBA" id="ARBA00022723"/>
    </source>
</evidence>
<organism evidence="8 9">
    <name type="scientific">Leishmania panamensis</name>
    <dbReference type="NCBI Taxonomy" id="5679"/>
    <lineage>
        <taxon>Eukaryota</taxon>
        <taxon>Discoba</taxon>
        <taxon>Euglenozoa</taxon>
        <taxon>Kinetoplastea</taxon>
        <taxon>Metakinetoplastina</taxon>
        <taxon>Trypanosomatida</taxon>
        <taxon>Trypanosomatidae</taxon>
        <taxon>Leishmaniinae</taxon>
        <taxon>Leishmania</taxon>
        <taxon>Leishmania guyanensis species complex</taxon>
    </lineage>
</organism>
<dbReference type="FunFam" id="1.25.40.90:FF:000049">
    <property type="entry name" value="ZFP family member, putative"/>
    <property type="match status" value="1"/>
</dbReference>
<reference evidence="8 9" key="1">
    <citation type="journal article" date="2015" name="Sci. Rep.">
        <title>The genome of Leishmania panamensis: insights into genomics of the L. (Viannia) subgenus.</title>
        <authorList>
            <person name="Llanes A."/>
            <person name="Restrepo C.M."/>
            <person name="Vecchio G.D."/>
            <person name="Anguizola F.J."/>
            <person name="Lleonart R."/>
        </authorList>
    </citation>
    <scope>NUCLEOTIDE SEQUENCE [LARGE SCALE GENOMIC DNA]</scope>
    <source>
        <strain evidence="8 9">MHOM/PA/94/PSC-1</strain>
    </source>
</reference>
<dbReference type="Gene3D" id="1.25.40.90">
    <property type="match status" value="1"/>
</dbReference>
<evidence type="ECO:0000256" key="5">
    <source>
        <dbReference type="PROSITE-ProRule" id="PRU00723"/>
    </source>
</evidence>
<dbReference type="OrthoDB" id="276741at2759"/>
<evidence type="ECO:0000313" key="9">
    <source>
        <dbReference type="Proteomes" id="UP000063063"/>
    </source>
</evidence>
<dbReference type="PROSITE" id="PS50199">
    <property type="entry name" value="ZF_RANBP2_2"/>
    <property type="match status" value="1"/>
</dbReference>
<evidence type="ECO:0000259" key="6">
    <source>
        <dbReference type="PROSITE" id="PS50103"/>
    </source>
</evidence>
<dbReference type="InterPro" id="IPR008942">
    <property type="entry name" value="ENTH_VHS"/>
</dbReference>
<keyword evidence="2 4" id="KW-0863">Zinc-finger</keyword>
<accession>A0A088RNZ1</accession>
<keyword evidence="9" id="KW-1185">Reference proteome</keyword>
<dbReference type="PANTHER" id="PTHR21099:SF2">
    <property type="entry name" value="SI:CH211-113E8.11"/>
    <property type="match status" value="1"/>
</dbReference>
<name>A0A088RNZ1_LEIPA</name>
<evidence type="ECO:0000259" key="7">
    <source>
        <dbReference type="PROSITE" id="PS50199"/>
    </source>
</evidence>
<evidence type="ECO:0000256" key="4">
    <source>
        <dbReference type="PROSITE-ProRule" id="PRU00322"/>
    </source>
</evidence>
<evidence type="ECO:0000256" key="3">
    <source>
        <dbReference type="ARBA" id="ARBA00022833"/>
    </source>
</evidence>
<dbReference type="VEuPathDB" id="TriTrypDB:LPMP_203170"/>
<dbReference type="RefSeq" id="XP_010698519.1">
    <property type="nucleotide sequence ID" value="XM_010700217.1"/>
</dbReference>
<dbReference type="PROSITE" id="PS50103">
    <property type="entry name" value="ZF_C3H1"/>
    <property type="match status" value="1"/>
</dbReference>
<dbReference type="SMART" id="SM00356">
    <property type="entry name" value="ZnF_C3H1"/>
    <property type="match status" value="1"/>
</dbReference>
<sequence length="475" mass="53754">MFGGGEEYFQDPPEIDRDTLVRYATFCARLRAIEKPGKKTITEAAALAREVGDTLLDYELVVGALFRHIKTWTGQKQLACWYVLDKLCKEDRDKYGYIAGKYILEVGRDHIPYEDPELTGKYETLVEHWENVFPRHVVDALWIAKKERLWAVDHPNEVKQQQQAEEEEWAREEVAMQDEDGLNDFGQPCVDYLQGHCSWGDNCRLYHPPGEEGSLPAECRMGDWKCSACGVINRHFRRRCSNCVREKPQYKKGRVPSAEDQLLCTPDPGVATAFHQQFGYNPYVPAEAIAHFKLRLEGVSAEEYRKERAAAYRVRILGRAPINPVEERCKASKHFPDIDMEPYEEYEVGTDGLVVKRQRTESLVPANASANSAVTLIAQLVMERGMLDPTVPLLFGELSRCIRQAAGDPTMVLNETQAEVLLSACKLGFTAWNANKGAVPFVATFFKAVRHNEGKLGLSGEQVEQLESMANMFLA</sequence>
<dbReference type="EMBL" id="CP009389">
    <property type="protein sequence ID" value="AIN97812.1"/>
    <property type="molecule type" value="Genomic_DNA"/>
</dbReference>
<dbReference type="eggNOG" id="ENOG502QWQ8">
    <property type="taxonomic scope" value="Eukaryota"/>
</dbReference>
<dbReference type="AlphaFoldDB" id="A0A088RNZ1"/>
<dbReference type="GO" id="GO:0005634">
    <property type="term" value="C:nucleus"/>
    <property type="evidence" value="ECO:0007669"/>
    <property type="project" value="TreeGrafter"/>
</dbReference>
<dbReference type="InterPro" id="IPR000571">
    <property type="entry name" value="Znf_CCCH"/>
</dbReference>
<dbReference type="KEGG" id="lpan:LPMP_203170"/>
<gene>
    <name evidence="8" type="ORF">LPMP_203170</name>
</gene>
<proteinExistence type="predicted"/>
<feature type="domain" description="RanBP2-type" evidence="7">
    <location>
        <begin position="220"/>
        <end position="249"/>
    </location>
</feature>
<dbReference type="PANTHER" id="PTHR21099">
    <property type="entry name" value="RAD201"/>
    <property type="match status" value="1"/>
</dbReference>
<keyword evidence="3 5" id="KW-0862">Zinc</keyword>
<protein>
    <recommendedName>
        <fullName evidence="10">C3H1-type domain-containing protein</fullName>
    </recommendedName>
</protein>
<dbReference type="GO" id="GO:0008270">
    <property type="term" value="F:zinc ion binding"/>
    <property type="evidence" value="ECO:0007669"/>
    <property type="project" value="UniProtKB-KW"/>
</dbReference>
<feature type="domain" description="C3H1-type" evidence="6">
    <location>
        <begin position="188"/>
        <end position="210"/>
    </location>
</feature>
<dbReference type="GeneID" id="22574528"/>
<evidence type="ECO:0000256" key="2">
    <source>
        <dbReference type="ARBA" id="ARBA00022771"/>
    </source>
</evidence>
<feature type="zinc finger region" description="C3H1-type" evidence="5">
    <location>
        <begin position="188"/>
        <end position="210"/>
    </location>
</feature>
<keyword evidence="1 5" id="KW-0479">Metal-binding</keyword>
<evidence type="ECO:0008006" key="10">
    <source>
        <dbReference type="Google" id="ProtNLM"/>
    </source>
</evidence>
<dbReference type="SMART" id="SM00547">
    <property type="entry name" value="ZnF_RBZ"/>
    <property type="match status" value="1"/>
</dbReference>
<dbReference type="Proteomes" id="UP000063063">
    <property type="component" value="Chromosome 20"/>
</dbReference>
<dbReference type="VEuPathDB" id="TriTrypDB:LPAL13_200037700"/>
<evidence type="ECO:0000313" key="8">
    <source>
        <dbReference type="EMBL" id="AIN97812.1"/>
    </source>
</evidence>
<dbReference type="PROSITE" id="PS01358">
    <property type="entry name" value="ZF_RANBP2_1"/>
    <property type="match status" value="1"/>
</dbReference>